<evidence type="ECO:0000256" key="1">
    <source>
        <dbReference type="ARBA" id="ARBA00001933"/>
    </source>
</evidence>
<dbReference type="InterPro" id="IPR004839">
    <property type="entry name" value="Aminotransferase_I/II_large"/>
</dbReference>
<dbReference type="GO" id="GO:0008453">
    <property type="term" value="F:alanine-glyoxylate transaminase activity"/>
    <property type="evidence" value="ECO:0007669"/>
    <property type="project" value="TreeGrafter"/>
</dbReference>
<feature type="non-terminal residue" evidence="9">
    <location>
        <position position="1"/>
    </location>
</feature>
<evidence type="ECO:0000256" key="6">
    <source>
        <dbReference type="ARBA" id="ARBA00025709"/>
    </source>
</evidence>
<evidence type="ECO:0000313" key="9">
    <source>
        <dbReference type="EMBL" id="GFH09320.1"/>
    </source>
</evidence>
<evidence type="ECO:0000256" key="2">
    <source>
        <dbReference type="ARBA" id="ARBA00011738"/>
    </source>
</evidence>
<feature type="domain" description="Aminotransferase class I/classII large" evidence="8">
    <location>
        <begin position="2"/>
        <end position="234"/>
    </location>
</feature>
<sequence>MVPIPQYPLYSASIKLYGGTLVPYLLNESQGWALDMADLKESLEEARAEGRHVRGLVFINPGNPTGQCLSVENLQELIRFAHDEKIVLMADEDQRPFVSAKKVMFEMGEPFKSGVELLSFHTVSKGTGGECGLRGGYVEMTNIHPGALEQIYKCASINLCPNTIGQVAMSVLVNPPAPGDVSYQQYEDERNAELASLKRRAQMVTDAFNAMEGVTCNFTEGAMYAFPKVKLPPNAIAAAQAAGKAPDAFYCLKLLEATGISTVSGT</sequence>
<proteinExistence type="inferred from homology"/>
<dbReference type="GO" id="GO:0004021">
    <property type="term" value="F:L-alanine:2-oxoglutarate aminotransferase activity"/>
    <property type="evidence" value="ECO:0007669"/>
    <property type="project" value="TreeGrafter"/>
</dbReference>
<keyword evidence="10" id="KW-1185">Reference proteome</keyword>
<evidence type="ECO:0000259" key="8">
    <source>
        <dbReference type="Pfam" id="PF00155"/>
    </source>
</evidence>
<dbReference type="UniPathway" id="UPA00528">
    <property type="reaction ID" value="UER00586"/>
</dbReference>
<dbReference type="InterPro" id="IPR045088">
    <property type="entry name" value="ALAT1/2-like"/>
</dbReference>
<dbReference type="GO" id="GO:0009853">
    <property type="term" value="P:photorespiration"/>
    <property type="evidence" value="ECO:0007669"/>
    <property type="project" value="TreeGrafter"/>
</dbReference>
<reference evidence="9 10" key="1">
    <citation type="submission" date="2020-02" db="EMBL/GenBank/DDBJ databases">
        <title>Draft genome sequence of Haematococcus lacustris strain NIES-144.</title>
        <authorList>
            <person name="Morimoto D."/>
            <person name="Nakagawa S."/>
            <person name="Yoshida T."/>
            <person name="Sawayama S."/>
        </authorList>
    </citation>
    <scope>NUCLEOTIDE SEQUENCE [LARGE SCALE GENOMIC DNA]</scope>
    <source>
        <strain evidence="9 10">NIES-144</strain>
    </source>
</reference>
<gene>
    <name evidence="9" type="ORF">HaLaN_04431</name>
</gene>
<dbReference type="EMBL" id="BLLF01000224">
    <property type="protein sequence ID" value="GFH09320.1"/>
    <property type="molecule type" value="Genomic_DNA"/>
</dbReference>
<dbReference type="UniPathway" id="UPA00322"/>
<keyword evidence="5" id="KW-0663">Pyridoxal phosphate</keyword>
<dbReference type="AlphaFoldDB" id="A0A699YGJ6"/>
<evidence type="ECO:0000256" key="3">
    <source>
        <dbReference type="ARBA" id="ARBA00022576"/>
    </source>
</evidence>
<dbReference type="InterPro" id="IPR015424">
    <property type="entry name" value="PyrdxlP-dep_Trfase"/>
</dbReference>
<comment type="pathway">
    <text evidence="6">Photosynthesis; C4 acid pathway.</text>
</comment>
<dbReference type="PANTHER" id="PTHR11751">
    <property type="entry name" value="ALANINE AMINOTRANSFERASE"/>
    <property type="match status" value="1"/>
</dbReference>
<keyword evidence="4" id="KW-0808">Transferase</keyword>
<dbReference type="InterPro" id="IPR015422">
    <property type="entry name" value="PyrdxlP-dep_Trfase_small"/>
</dbReference>
<evidence type="ECO:0000256" key="5">
    <source>
        <dbReference type="ARBA" id="ARBA00022898"/>
    </source>
</evidence>
<dbReference type="CDD" id="cd00609">
    <property type="entry name" value="AAT_like"/>
    <property type="match status" value="1"/>
</dbReference>
<evidence type="ECO:0000256" key="7">
    <source>
        <dbReference type="ARBA" id="ARBA00025785"/>
    </source>
</evidence>
<dbReference type="PANTHER" id="PTHR11751:SF373">
    <property type="entry name" value="GLUTAMATE--GLYOXYLATE AMINOTRANSFERASE 2"/>
    <property type="match status" value="1"/>
</dbReference>
<accession>A0A699YGJ6</accession>
<dbReference type="InterPro" id="IPR015421">
    <property type="entry name" value="PyrdxlP-dep_Trfase_major"/>
</dbReference>
<evidence type="ECO:0000256" key="4">
    <source>
        <dbReference type="ARBA" id="ARBA00022679"/>
    </source>
</evidence>
<dbReference type="Gene3D" id="3.90.1150.10">
    <property type="entry name" value="Aspartate Aminotransferase, domain 1"/>
    <property type="match status" value="1"/>
</dbReference>
<comment type="similarity">
    <text evidence="7">Belongs to the class-I pyridoxal-phosphate-dependent aminotransferase family. Alanine aminotransferase subfamily.</text>
</comment>
<name>A0A699YGJ6_HAELA</name>
<comment type="cofactor">
    <cofactor evidence="1">
        <name>pyridoxal 5'-phosphate</name>
        <dbReference type="ChEBI" id="CHEBI:597326"/>
    </cofactor>
</comment>
<dbReference type="FunFam" id="3.90.1150.10:FF:000140">
    <property type="entry name" value="alanine aminotransferase 1"/>
    <property type="match status" value="1"/>
</dbReference>
<dbReference type="Proteomes" id="UP000485058">
    <property type="component" value="Unassembled WGS sequence"/>
</dbReference>
<comment type="subunit">
    <text evidence="2">Homodimer.</text>
</comment>
<organism evidence="9 10">
    <name type="scientific">Haematococcus lacustris</name>
    <name type="common">Green alga</name>
    <name type="synonym">Haematococcus pluvialis</name>
    <dbReference type="NCBI Taxonomy" id="44745"/>
    <lineage>
        <taxon>Eukaryota</taxon>
        <taxon>Viridiplantae</taxon>
        <taxon>Chlorophyta</taxon>
        <taxon>core chlorophytes</taxon>
        <taxon>Chlorophyceae</taxon>
        <taxon>CS clade</taxon>
        <taxon>Chlamydomonadales</taxon>
        <taxon>Haematococcaceae</taxon>
        <taxon>Haematococcus</taxon>
    </lineage>
</organism>
<dbReference type="SUPFAM" id="SSF53383">
    <property type="entry name" value="PLP-dependent transferases"/>
    <property type="match status" value="1"/>
</dbReference>
<dbReference type="GO" id="GO:0042853">
    <property type="term" value="P:L-alanine catabolic process"/>
    <property type="evidence" value="ECO:0007669"/>
    <property type="project" value="UniProtKB-UniPathway"/>
</dbReference>
<dbReference type="FunFam" id="3.40.640.10:FF:000236">
    <property type="entry name" value="Alanine aminotransferase 2"/>
    <property type="match status" value="1"/>
</dbReference>
<dbReference type="GO" id="GO:0047958">
    <property type="term" value="F:glycine:2-oxoglutarate aminotransferase activity"/>
    <property type="evidence" value="ECO:0007669"/>
    <property type="project" value="TreeGrafter"/>
</dbReference>
<evidence type="ECO:0000313" key="10">
    <source>
        <dbReference type="Proteomes" id="UP000485058"/>
    </source>
</evidence>
<protein>
    <submittedName>
        <fullName evidence="9">Aminotran_1_2 domain-containing protein</fullName>
    </submittedName>
</protein>
<dbReference type="Pfam" id="PF00155">
    <property type="entry name" value="Aminotran_1_2"/>
    <property type="match status" value="1"/>
</dbReference>
<comment type="caution">
    <text evidence="9">The sequence shown here is derived from an EMBL/GenBank/DDBJ whole genome shotgun (WGS) entry which is preliminary data.</text>
</comment>
<keyword evidence="3" id="KW-0032">Aminotransferase</keyword>
<dbReference type="Gene3D" id="3.40.640.10">
    <property type="entry name" value="Type I PLP-dependent aspartate aminotransferase-like (Major domain)"/>
    <property type="match status" value="1"/>
</dbReference>
<dbReference type="GO" id="GO:0030170">
    <property type="term" value="F:pyridoxal phosphate binding"/>
    <property type="evidence" value="ECO:0007669"/>
    <property type="project" value="InterPro"/>
</dbReference>